<dbReference type="EMBL" id="CAJNJA010010899">
    <property type="protein sequence ID" value="CAE7263880.1"/>
    <property type="molecule type" value="Genomic_DNA"/>
</dbReference>
<dbReference type="AlphaFoldDB" id="A0A812MI76"/>
<feature type="domain" description="EF-hand" evidence="2">
    <location>
        <begin position="42"/>
        <end position="75"/>
    </location>
</feature>
<feature type="non-terminal residue" evidence="3">
    <location>
        <position position="1"/>
    </location>
</feature>
<protein>
    <submittedName>
        <fullName evidence="3">Amt protein</fullName>
    </submittedName>
</protein>
<organism evidence="3 4">
    <name type="scientific">Symbiodinium necroappetens</name>
    <dbReference type="NCBI Taxonomy" id="1628268"/>
    <lineage>
        <taxon>Eukaryota</taxon>
        <taxon>Sar</taxon>
        <taxon>Alveolata</taxon>
        <taxon>Dinophyceae</taxon>
        <taxon>Suessiales</taxon>
        <taxon>Symbiodiniaceae</taxon>
        <taxon>Symbiodinium</taxon>
    </lineage>
</organism>
<evidence type="ECO:0000313" key="4">
    <source>
        <dbReference type="Proteomes" id="UP000601435"/>
    </source>
</evidence>
<dbReference type="SUPFAM" id="SSF47473">
    <property type="entry name" value="EF-hand"/>
    <property type="match status" value="1"/>
</dbReference>
<comment type="caution">
    <text evidence="3">The sequence shown here is derived from an EMBL/GenBank/DDBJ whole genome shotgun (WGS) entry which is preliminary data.</text>
</comment>
<accession>A0A812MI76</accession>
<dbReference type="OrthoDB" id="445834at2759"/>
<dbReference type="Pfam" id="PF13499">
    <property type="entry name" value="EF-hand_7"/>
    <property type="match status" value="1"/>
</dbReference>
<dbReference type="CDD" id="cd00051">
    <property type="entry name" value="EFh"/>
    <property type="match status" value="1"/>
</dbReference>
<dbReference type="InterPro" id="IPR002048">
    <property type="entry name" value="EF_hand_dom"/>
</dbReference>
<sequence>KDFFSKFDESGDGSIDAEELMKGITFMSLAGNLRTSISTPPPDLKEVEQLFRLIDADGDGTLDYMELDIVMKTVQ</sequence>
<evidence type="ECO:0000259" key="2">
    <source>
        <dbReference type="PROSITE" id="PS50222"/>
    </source>
</evidence>
<dbReference type="GO" id="GO:0005509">
    <property type="term" value="F:calcium ion binding"/>
    <property type="evidence" value="ECO:0007669"/>
    <property type="project" value="InterPro"/>
</dbReference>
<reference evidence="3" key="1">
    <citation type="submission" date="2021-02" db="EMBL/GenBank/DDBJ databases">
        <authorList>
            <person name="Dougan E. K."/>
            <person name="Rhodes N."/>
            <person name="Thang M."/>
            <person name="Chan C."/>
        </authorList>
    </citation>
    <scope>NUCLEOTIDE SEQUENCE</scope>
</reference>
<name>A0A812MI76_9DINO</name>
<dbReference type="InterPro" id="IPR011992">
    <property type="entry name" value="EF-hand-dom_pair"/>
</dbReference>
<dbReference type="Gene3D" id="1.10.238.10">
    <property type="entry name" value="EF-hand"/>
    <property type="match status" value="1"/>
</dbReference>
<keyword evidence="4" id="KW-1185">Reference proteome</keyword>
<dbReference type="PROSITE" id="PS50222">
    <property type="entry name" value="EF_HAND_2"/>
    <property type="match status" value="2"/>
</dbReference>
<keyword evidence="1" id="KW-0106">Calcium</keyword>
<evidence type="ECO:0000313" key="3">
    <source>
        <dbReference type="EMBL" id="CAE7263880.1"/>
    </source>
</evidence>
<dbReference type="SMART" id="SM00054">
    <property type="entry name" value="EFh"/>
    <property type="match status" value="2"/>
</dbReference>
<feature type="non-terminal residue" evidence="3">
    <location>
        <position position="75"/>
    </location>
</feature>
<feature type="domain" description="EF-hand" evidence="2">
    <location>
        <begin position="1"/>
        <end position="30"/>
    </location>
</feature>
<evidence type="ECO:0000256" key="1">
    <source>
        <dbReference type="ARBA" id="ARBA00022837"/>
    </source>
</evidence>
<dbReference type="PROSITE" id="PS00018">
    <property type="entry name" value="EF_HAND_1"/>
    <property type="match status" value="2"/>
</dbReference>
<dbReference type="InterPro" id="IPR018247">
    <property type="entry name" value="EF_Hand_1_Ca_BS"/>
</dbReference>
<dbReference type="Proteomes" id="UP000601435">
    <property type="component" value="Unassembled WGS sequence"/>
</dbReference>
<proteinExistence type="predicted"/>
<gene>
    <name evidence="3" type="primary">amt</name>
    <name evidence="3" type="ORF">SNEC2469_LOCUS6120</name>
</gene>